<sequence length="125" mass="12684">MGWMEKRVGNGVVAAMTDAGVGAGELAEMIGLSGDLLAERLVAPSTFTVTELILIATVLGCDVGGFLPDADGFPMGSTNWVVAVVLLGPAANNRQSSDAPIPSGKRANITATESLWGSARPGDAI</sequence>
<organism evidence="1 2">
    <name type="scientific">Nocardia acididurans</name>
    <dbReference type="NCBI Taxonomy" id="2802282"/>
    <lineage>
        <taxon>Bacteria</taxon>
        <taxon>Bacillati</taxon>
        <taxon>Actinomycetota</taxon>
        <taxon>Actinomycetes</taxon>
        <taxon>Mycobacteriales</taxon>
        <taxon>Nocardiaceae</taxon>
        <taxon>Nocardia</taxon>
    </lineage>
</organism>
<dbReference type="Proteomes" id="UP000602198">
    <property type="component" value="Unassembled WGS sequence"/>
</dbReference>
<evidence type="ECO:0000313" key="1">
    <source>
        <dbReference type="EMBL" id="MBL1072969.1"/>
    </source>
</evidence>
<protein>
    <recommendedName>
        <fullName evidence="3">HTH cro/C1-type domain-containing protein</fullName>
    </recommendedName>
</protein>
<keyword evidence="2" id="KW-1185">Reference proteome</keyword>
<gene>
    <name evidence="1" type="ORF">JK358_01010</name>
</gene>
<reference evidence="1 2" key="1">
    <citation type="submission" date="2021-01" db="EMBL/GenBank/DDBJ databases">
        <title>WGS of actinomycetes isolated from Thailand.</title>
        <authorList>
            <person name="Thawai C."/>
        </authorList>
    </citation>
    <scope>NUCLEOTIDE SEQUENCE [LARGE SCALE GENOMIC DNA]</scope>
    <source>
        <strain evidence="1 2">LPG 2</strain>
    </source>
</reference>
<dbReference type="RefSeq" id="WP_201942279.1">
    <property type="nucleotide sequence ID" value="NZ_JAERRJ010000001.1"/>
</dbReference>
<dbReference type="EMBL" id="JAERRJ010000001">
    <property type="protein sequence ID" value="MBL1072969.1"/>
    <property type="molecule type" value="Genomic_DNA"/>
</dbReference>
<name>A0ABS1LZM3_9NOCA</name>
<evidence type="ECO:0008006" key="3">
    <source>
        <dbReference type="Google" id="ProtNLM"/>
    </source>
</evidence>
<comment type="caution">
    <text evidence="1">The sequence shown here is derived from an EMBL/GenBank/DDBJ whole genome shotgun (WGS) entry which is preliminary data.</text>
</comment>
<accession>A0ABS1LZM3</accession>
<proteinExistence type="predicted"/>
<evidence type="ECO:0000313" key="2">
    <source>
        <dbReference type="Proteomes" id="UP000602198"/>
    </source>
</evidence>